<sequence length="393" mass="41590">MIGGLLTSAAETGRPAIRRLSLADFRCYRTLRLETDARPVVLTGANGAGKTNILEALSFLVPGRGLRRAGAADITRHGLEAGSPWAVAASLDGAAGRVEIGTGREAGHERRSVRIDGKPAKPGDLSGLVSALWLTPAMDRLFIEGASGRRRFLDRLVFGLVPGHGAESGAYEHAMRERTRLLRAARDGGPRADPAWIAALEEGMARHGARVASARVESIRRLDAACRAGLGPFPAAGLAVEGEVEGWLAGGQSPEEAEERFRSALRLARARDEAAGAATCGPHRSDLAVRHVPKNLPAGQCSTGEQKAVLVSIVLAQGRVQDRAGGRAPLLLLDEVAAHLDDVRRAALFDELCGLRAQSWMTGTDALLFAGFGARAQFFRVTDATVTPDEVMT</sequence>
<dbReference type="PROSITE" id="PS00617">
    <property type="entry name" value="RECF_1"/>
    <property type="match status" value="1"/>
</dbReference>
<protein>
    <recommendedName>
        <fullName evidence="3 9">DNA replication and repair protein RecF</fullName>
    </recommendedName>
</protein>
<comment type="similarity">
    <text evidence="2 9 10">Belongs to the RecF family.</text>
</comment>
<dbReference type="EMBL" id="AONQ01000121">
    <property type="protein sequence ID" value="EME67656.1"/>
    <property type="molecule type" value="Genomic_DNA"/>
</dbReference>
<feature type="domain" description="RecF/RecN/SMC N-terminal" evidence="11">
    <location>
        <begin position="17"/>
        <end position="356"/>
    </location>
</feature>
<evidence type="ECO:0000256" key="9">
    <source>
        <dbReference type="HAMAP-Rule" id="MF_00365"/>
    </source>
</evidence>
<evidence type="ECO:0000256" key="3">
    <source>
        <dbReference type="ARBA" id="ARBA00020170"/>
    </source>
</evidence>
<reference evidence="12 13" key="1">
    <citation type="journal article" date="2014" name="Genome Announc.">
        <title>Draft Genome Sequence of Magnetospirillum sp. Strain SO-1, a Freshwater Magnetotactic Bacterium Isolated from the Ol'khovka River, Russia.</title>
        <authorList>
            <person name="Grouzdev D.S."/>
            <person name="Dziuba M.V."/>
            <person name="Sukhacheva M.S."/>
            <person name="Mardanov A.V."/>
            <person name="Beletskiy A.V."/>
            <person name="Kuznetsov B.B."/>
            <person name="Skryabin K.G."/>
        </authorList>
    </citation>
    <scope>NUCLEOTIDE SEQUENCE [LARGE SCALE GENOMIC DNA]</scope>
    <source>
        <strain evidence="12 13">SO-1</strain>
    </source>
</reference>
<keyword evidence="6 9" id="KW-0547">Nucleotide-binding</keyword>
<keyword evidence="9 10" id="KW-0742">SOS response</keyword>
<evidence type="ECO:0000256" key="8">
    <source>
        <dbReference type="ARBA" id="ARBA00023125"/>
    </source>
</evidence>
<dbReference type="InterPro" id="IPR018078">
    <property type="entry name" value="DNA-binding_RecF_CS"/>
</dbReference>
<dbReference type="Gene3D" id="1.20.1050.90">
    <property type="entry name" value="RecF/RecN/SMC, N-terminal domain"/>
    <property type="match status" value="1"/>
</dbReference>
<dbReference type="STRING" id="1244869.H261_22408"/>
<feature type="binding site" evidence="9">
    <location>
        <begin position="44"/>
        <end position="51"/>
    </location>
    <ligand>
        <name>ATP</name>
        <dbReference type="ChEBI" id="CHEBI:30616"/>
    </ligand>
</feature>
<dbReference type="HAMAP" id="MF_00365">
    <property type="entry name" value="RecF"/>
    <property type="match status" value="1"/>
</dbReference>
<dbReference type="Gene3D" id="3.40.50.300">
    <property type="entry name" value="P-loop containing nucleotide triphosphate hydrolases"/>
    <property type="match status" value="1"/>
</dbReference>
<comment type="caution">
    <text evidence="12">The sequence shown here is derived from an EMBL/GenBank/DDBJ whole genome shotgun (WGS) entry which is preliminary data.</text>
</comment>
<evidence type="ECO:0000256" key="1">
    <source>
        <dbReference type="ARBA" id="ARBA00004496"/>
    </source>
</evidence>
<dbReference type="PANTHER" id="PTHR32182:SF0">
    <property type="entry name" value="DNA REPLICATION AND REPAIR PROTEIN RECF"/>
    <property type="match status" value="1"/>
</dbReference>
<dbReference type="InterPro" id="IPR001238">
    <property type="entry name" value="DNA-binding_RecF"/>
</dbReference>
<evidence type="ECO:0000256" key="7">
    <source>
        <dbReference type="ARBA" id="ARBA00022840"/>
    </source>
</evidence>
<accession>M2Y3J9</accession>
<dbReference type="OrthoDB" id="9803889at2"/>
<evidence type="ECO:0000256" key="5">
    <source>
        <dbReference type="ARBA" id="ARBA00022705"/>
    </source>
</evidence>
<dbReference type="GO" id="GO:0009432">
    <property type="term" value="P:SOS response"/>
    <property type="evidence" value="ECO:0007669"/>
    <property type="project" value="UniProtKB-UniRule"/>
</dbReference>
<evidence type="ECO:0000256" key="4">
    <source>
        <dbReference type="ARBA" id="ARBA00022490"/>
    </source>
</evidence>
<dbReference type="GO" id="GO:0006260">
    <property type="term" value="P:DNA replication"/>
    <property type="evidence" value="ECO:0007669"/>
    <property type="project" value="UniProtKB-UniRule"/>
</dbReference>
<proteinExistence type="inferred from homology"/>
<keyword evidence="8 9" id="KW-0238">DNA-binding</keyword>
<dbReference type="Pfam" id="PF02463">
    <property type="entry name" value="SMC_N"/>
    <property type="match status" value="1"/>
</dbReference>
<comment type="function">
    <text evidence="9 10">The RecF protein is involved in DNA metabolism; it is required for DNA replication and normal SOS inducibility. RecF binds preferentially to single-stranded, linear DNA. It also seems to bind ATP.</text>
</comment>
<evidence type="ECO:0000313" key="13">
    <source>
        <dbReference type="Proteomes" id="UP000011744"/>
    </source>
</evidence>
<dbReference type="GO" id="GO:0000731">
    <property type="term" value="P:DNA synthesis involved in DNA repair"/>
    <property type="evidence" value="ECO:0007669"/>
    <property type="project" value="TreeGrafter"/>
</dbReference>
<gene>
    <name evidence="9" type="primary">recF</name>
    <name evidence="12" type="ORF">H261_22408</name>
</gene>
<keyword evidence="9 10" id="KW-0227">DNA damage</keyword>
<comment type="subcellular location">
    <subcellularLocation>
        <location evidence="1 9 10">Cytoplasm</location>
    </subcellularLocation>
</comment>
<dbReference type="PATRIC" id="fig|1244869.3.peg.4388"/>
<dbReference type="AlphaFoldDB" id="M2Y3J9"/>
<organism evidence="12 13">
    <name type="scientific">Paramagnetospirillum caucaseum</name>
    <dbReference type="NCBI Taxonomy" id="1244869"/>
    <lineage>
        <taxon>Bacteria</taxon>
        <taxon>Pseudomonadati</taxon>
        <taxon>Pseudomonadota</taxon>
        <taxon>Alphaproteobacteria</taxon>
        <taxon>Rhodospirillales</taxon>
        <taxon>Magnetospirillaceae</taxon>
        <taxon>Paramagnetospirillum</taxon>
    </lineage>
</organism>
<dbReference type="GO" id="GO:0005737">
    <property type="term" value="C:cytoplasm"/>
    <property type="evidence" value="ECO:0007669"/>
    <property type="project" value="UniProtKB-SubCell"/>
</dbReference>
<name>M2Y3J9_9PROT</name>
<dbReference type="RefSeq" id="WP_008622239.1">
    <property type="nucleotide sequence ID" value="NZ_AONQ01000121.1"/>
</dbReference>
<evidence type="ECO:0000256" key="6">
    <source>
        <dbReference type="ARBA" id="ARBA00022741"/>
    </source>
</evidence>
<keyword evidence="13" id="KW-1185">Reference proteome</keyword>
<dbReference type="Proteomes" id="UP000011744">
    <property type="component" value="Unassembled WGS sequence"/>
</dbReference>
<dbReference type="eggNOG" id="COG1195">
    <property type="taxonomic scope" value="Bacteria"/>
</dbReference>
<dbReference type="InterPro" id="IPR027417">
    <property type="entry name" value="P-loop_NTPase"/>
</dbReference>
<keyword evidence="4 9" id="KW-0963">Cytoplasm</keyword>
<dbReference type="NCBIfam" id="TIGR00611">
    <property type="entry name" value="recf"/>
    <property type="match status" value="1"/>
</dbReference>
<dbReference type="GO" id="GO:0005524">
    <property type="term" value="F:ATP binding"/>
    <property type="evidence" value="ECO:0007669"/>
    <property type="project" value="UniProtKB-UniRule"/>
</dbReference>
<keyword evidence="7 9" id="KW-0067">ATP-binding</keyword>
<dbReference type="PROSITE" id="PS00618">
    <property type="entry name" value="RECF_2"/>
    <property type="match status" value="1"/>
</dbReference>
<keyword evidence="9 10" id="KW-0234">DNA repair</keyword>
<dbReference type="PANTHER" id="PTHR32182">
    <property type="entry name" value="DNA REPLICATION AND REPAIR PROTEIN RECF"/>
    <property type="match status" value="1"/>
</dbReference>
<dbReference type="InterPro" id="IPR042174">
    <property type="entry name" value="RecF_2"/>
</dbReference>
<evidence type="ECO:0000256" key="2">
    <source>
        <dbReference type="ARBA" id="ARBA00008016"/>
    </source>
</evidence>
<dbReference type="InterPro" id="IPR003395">
    <property type="entry name" value="RecF/RecN/SMC_N"/>
</dbReference>
<evidence type="ECO:0000313" key="12">
    <source>
        <dbReference type="EMBL" id="EME67656.1"/>
    </source>
</evidence>
<dbReference type="GO" id="GO:0003697">
    <property type="term" value="F:single-stranded DNA binding"/>
    <property type="evidence" value="ECO:0007669"/>
    <property type="project" value="UniProtKB-UniRule"/>
</dbReference>
<keyword evidence="5 9" id="KW-0235">DNA replication</keyword>
<evidence type="ECO:0000259" key="11">
    <source>
        <dbReference type="Pfam" id="PF02463"/>
    </source>
</evidence>
<evidence type="ECO:0000256" key="10">
    <source>
        <dbReference type="RuleBase" id="RU000578"/>
    </source>
</evidence>
<dbReference type="SUPFAM" id="SSF52540">
    <property type="entry name" value="P-loop containing nucleoside triphosphate hydrolases"/>
    <property type="match status" value="1"/>
</dbReference>
<dbReference type="GO" id="GO:0006302">
    <property type="term" value="P:double-strand break repair"/>
    <property type="evidence" value="ECO:0007669"/>
    <property type="project" value="TreeGrafter"/>
</dbReference>